<evidence type="ECO:0000313" key="9">
    <source>
        <dbReference type="Proteomes" id="UP000183658"/>
    </source>
</evidence>
<dbReference type="InterPro" id="IPR041635">
    <property type="entry name" value="Type_ISP_LLaBIII_C"/>
</dbReference>
<comment type="catalytic activity">
    <reaction evidence="5">
        <text>a 2'-deoxyadenosine in DNA + S-adenosyl-L-methionine = an N(6)-methyl-2'-deoxyadenosine in DNA + S-adenosyl-L-homocysteine + H(+)</text>
        <dbReference type="Rhea" id="RHEA:15197"/>
        <dbReference type="Rhea" id="RHEA-COMP:12418"/>
        <dbReference type="Rhea" id="RHEA-COMP:12419"/>
        <dbReference type="ChEBI" id="CHEBI:15378"/>
        <dbReference type="ChEBI" id="CHEBI:57856"/>
        <dbReference type="ChEBI" id="CHEBI:59789"/>
        <dbReference type="ChEBI" id="CHEBI:90615"/>
        <dbReference type="ChEBI" id="CHEBI:90616"/>
        <dbReference type="EC" id="2.1.1.72"/>
    </reaction>
</comment>
<dbReference type="InterPro" id="IPR029063">
    <property type="entry name" value="SAM-dependent_MTases_sf"/>
</dbReference>
<dbReference type="Gene3D" id="3.40.50.150">
    <property type="entry name" value="Vaccinia Virus protein VP39"/>
    <property type="match status" value="1"/>
</dbReference>
<dbReference type="Proteomes" id="UP000183658">
    <property type="component" value="Unassembled WGS sequence"/>
</dbReference>
<evidence type="ECO:0000256" key="5">
    <source>
        <dbReference type="ARBA" id="ARBA00047942"/>
    </source>
</evidence>
<feature type="domain" description="Type ISP restriction-modification enzyme LLaBIII C-terminal specificity" evidence="7">
    <location>
        <begin position="723"/>
        <end position="1098"/>
    </location>
</feature>
<dbReference type="GO" id="GO:0009007">
    <property type="term" value="F:site-specific DNA-methyltransferase (adenine-specific) activity"/>
    <property type="evidence" value="ECO:0007669"/>
    <property type="project" value="UniProtKB-EC"/>
</dbReference>
<accession>A0A1H9MYU8</accession>
<sequence>MKLQIKISIRKIKQPAEKSKTMTLQQYISKINTLFQTGNAREHSYRGDLQNLLMAILPDVLVTNEPARVACGAPDYVLTRKDIPLGYIEAKDIGVDLKSKTLKEQFDRYKSGLSNLIFTDYMDFHFYKDGQFITKIAIATIEEGIIVPLPENFEQFNNLIQNFAEVVSQSIKSPTKLAQMMAGKARLMADVIEKSLNNDDVENKRSQLKSQMLSFQQMLIHDIDNKSFSDIYSQTIAYGMFAARYHDPTLPTFSRMEAADLIPKSNPFLRKLFQDIAGYDLDTRLVWIVDELVNIFLATDVSQIMKNFGKSTKQEDPVVHFYETFLGEYNPALRKARGVWYTPQPVVNFIVRAVDDILKTEFNLPQGLADTSKTKIKKKAVTQTGTGAKSKIVEVETEIEVHKVQILDPATGTGTFLAEVVKHIHQKFKGQQGFWSKYVTNDLIPRLNGFELLMASYAMAHLKMDMLLTETGYKPTDDQRFRIFLTNSLEEAHPDTQTLFSSWLSDEADQANAIKRDAPVMVVIGNPPYSGESANKGEWITNLMEDYKKEPGGKEKLKEKNSKFINDDYVKFMRFGQHFIDKNGEGILAFINPHGFLDNPTFRGMRWNLLKTYDKIYTIDLHGNNTKKEIAPDGSKDANIFDIKQGVSINLFIKTGKKRVDELGQVFHFDLFGKREMKYNFLMDNSLKSINFKKLSNESPNYFFTDKNFDEQVEYEKGFHIIDCFPENSLGVLSKNDNISIDFNKSQLTERIEDFKNLDENEVKIKYNVKADSRDWILSKAIQDLRENKESSNFKMITYRPFDNRWTFFTGNSKGFFAYSQNRIMRNLKSGNNFALISGRQGQAVGSMQWNLSFVTNTISDQNIYYRGGGTVFPLYLYPETNTQQNLLETHERVPNLNMEIVKKFADGLVLFFTPEEAPAGVTVETNQLTPLNILDYIYAVLHSPSYRETYKEFLKIDFPRVPYPTDLRKFYDLVELGGQLRQLHLLESETVENYITEYPEDGDNIVGKPKYVERCMVDEDSTISHNDPPYLMGRVYINDTQYFDNVPETAWNFYIGGYQPAQKWLKDRKERELSFEDILNYQKMIVALFETDRIMKEIDKIGI</sequence>
<dbReference type="InterPro" id="IPR011639">
    <property type="entry name" value="MethylTrfase_TaqI-like_dom"/>
</dbReference>
<dbReference type="PANTHER" id="PTHR33841">
    <property type="entry name" value="DNA METHYLTRANSFERASE YEEA-RELATED"/>
    <property type="match status" value="1"/>
</dbReference>
<organism evidence="8 9">
    <name type="scientific">Flavobacterium frigoris</name>
    <dbReference type="NCBI Taxonomy" id="229204"/>
    <lineage>
        <taxon>Bacteria</taxon>
        <taxon>Pseudomonadati</taxon>
        <taxon>Bacteroidota</taxon>
        <taxon>Flavobacteriia</taxon>
        <taxon>Flavobacteriales</taxon>
        <taxon>Flavobacteriaceae</taxon>
        <taxon>Flavobacterium</taxon>
    </lineage>
</organism>
<keyword evidence="2 8" id="KW-0489">Methyltransferase</keyword>
<evidence type="ECO:0000256" key="1">
    <source>
        <dbReference type="ARBA" id="ARBA00011900"/>
    </source>
</evidence>
<evidence type="ECO:0000256" key="4">
    <source>
        <dbReference type="ARBA" id="ARBA00022691"/>
    </source>
</evidence>
<evidence type="ECO:0000313" key="8">
    <source>
        <dbReference type="EMBL" id="SER28273.1"/>
    </source>
</evidence>
<protein>
    <recommendedName>
        <fullName evidence="1">site-specific DNA-methyltransferase (adenine-specific)</fullName>
        <ecNumber evidence="1">2.1.1.72</ecNumber>
    </recommendedName>
</protein>
<keyword evidence="9" id="KW-1185">Reference proteome</keyword>
<dbReference type="PANTHER" id="PTHR33841:SF1">
    <property type="entry name" value="DNA METHYLTRANSFERASE A"/>
    <property type="match status" value="1"/>
</dbReference>
<keyword evidence="4" id="KW-0949">S-adenosyl-L-methionine</keyword>
<evidence type="ECO:0000256" key="3">
    <source>
        <dbReference type="ARBA" id="ARBA00022679"/>
    </source>
</evidence>
<keyword evidence="3" id="KW-0808">Transferase</keyword>
<dbReference type="EC" id="2.1.1.72" evidence="1"/>
<dbReference type="InterPro" id="IPR050953">
    <property type="entry name" value="N4_N6_ade-DNA_methylase"/>
</dbReference>
<dbReference type="EMBL" id="FOFZ01000009">
    <property type="protein sequence ID" value="SER28273.1"/>
    <property type="molecule type" value="Genomic_DNA"/>
</dbReference>
<gene>
    <name evidence="8" type="ORF">SAMN05444355_10958</name>
</gene>
<dbReference type="GO" id="GO:0006304">
    <property type="term" value="P:DNA modification"/>
    <property type="evidence" value="ECO:0007669"/>
    <property type="project" value="InterPro"/>
</dbReference>
<dbReference type="GO" id="GO:0032259">
    <property type="term" value="P:methylation"/>
    <property type="evidence" value="ECO:0007669"/>
    <property type="project" value="UniProtKB-KW"/>
</dbReference>
<evidence type="ECO:0000256" key="2">
    <source>
        <dbReference type="ARBA" id="ARBA00022603"/>
    </source>
</evidence>
<dbReference type="PRINTS" id="PR00507">
    <property type="entry name" value="N12N6MTFRASE"/>
</dbReference>
<dbReference type="Pfam" id="PF07669">
    <property type="entry name" value="Eco57I"/>
    <property type="match status" value="1"/>
</dbReference>
<proteinExistence type="predicted"/>
<evidence type="ECO:0000259" key="7">
    <source>
        <dbReference type="Pfam" id="PF18135"/>
    </source>
</evidence>
<dbReference type="Pfam" id="PF18135">
    <property type="entry name" value="Type_ISP_C"/>
    <property type="match status" value="1"/>
</dbReference>
<evidence type="ECO:0000259" key="6">
    <source>
        <dbReference type="Pfam" id="PF07669"/>
    </source>
</evidence>
<dbReference type="SUPFAM" id="SSF53335">
    <property type="entry name" value="S-adenosyl-L-methionine-dependent methyltransferases"/>
    <property type="match status" value="1"/>
</dbReference>
<feature type="domain" description="Type II methyltransferase M.TaqI-like" evidence="6">
    <location>
        <begin position="516"/>
        <end position="621"/>
    </location>
</feature>
<name>A0A1H9MYU8_FLAFI</name>
<reference evidence="9" key="1">
    <citation type="submission" date="2016-10" db="EMBL/GenBank/DDBJ databases">
        <authorList>
            <person name="Varghese N."/>
            <person name="Submissions S."/>
        </authorList>
    </citation>
    <scope>NUCLEOTIDE SEQUENCE [LARGE SCALE GENOMIC DNA]</scope>
    <source>
        <strain evidence="9">DSM 15719</strain>
    </source>
</reference>
<dbReference type="AlphaFoldDB" id="A0A1H9MYU8"/>